<accession>A0A379B1D7</accession>
<sequence>MASEAGNGLQTALPRLYAGDGAGGIAVGIDRTGKPPRRVDGVGGQVGEFGNVPFDKSTVRVGTV</sequence>
<dbReference type="EMBL" id="UGRI01000002">
    <property type="protein sequence ID" value="SUB32346.1"/>
    <property type="molecule type" value="Genomic_DNA"/>
</dbReference>
<gene>
    <name evidence="1" type="ORF">NCTC11421_03781</name>
</gene>
<reference evidence="1" key="1">
    <citation type="submission" date="2018-06" db="EMBL/GenBank/DDBJ databases">
        <authorList>
            <consortium name="Pathogen Informatics"/>
            <person name="Doyle S."/>
        </authorList>
    </citation>
    <scope>NUCLEOTIDE SEQUENCE [LARGE SCALE GENOMIC DNA]</scope>
    <source>
        <strain evidence="1">NCTC11421</strain>
    </source>
</reference>
<dbReference type="AlphaFoldDB" id="A0A379B1D7"/>
<organism evidence="1">
    <name type="scientific">Neisseria gonorrhoeae</name>
    <dbReference type="NCBI Taxonomy" id="485"/>
    <lineage>
        <taxon>Bacteria</taxon>
        <taxon>Pseudomonadati</taxon>
        <taxon>Pseudomonadota</taxon>
        <taxon>Betaproteobacteria</taxon>
        <taxon>Neisseriales</taxon>
        <taxon>Neisseriaceae</taxon>
        <taxon>Neisseria</taxon>
    </lineage>
</organism>
<protein>
    <submittedName>
        <fullName evidence="1">Uncharacterized protein</fullName>
    </submittedName>
</protein>
<proteinExistence type="predicted"/>
<name>A0A379B1D7_NEIGO</name>
<evidence type="ECO:0000313" key="1">
    <source>
        <dbReference type="EMBL" id="SUB32346.1"/>
    </source>
</evidence>